<sequence length="603" mass="65896">MALLAYILRPSMGISLRLSETLTEPDTGTDTDTDTDTDAIAAQRGIVALSIGSRERDNWLFPPHNGWEVGGNPHHLSSPLFRLYGISDIPVVDIAPVWAIIVVPIAPIWAIIAVGSRLAAVRSCSCITPANSRLKYVTSLPFRRCNRDLRCEPRQPSLPILAHFGRGQGDMSLSVTIHRGPRMPGQQRGGYWGPCALNLPIDLMSAHAPKSGKVALGLHANSNAADTRLAALRHAPPLDLRLSKSVTLPPSRTPFVRLRIVRFLPATDHRPKLPDIQVGAKNGAPPNGKTVGTNIYKRVWRSGPKHRAHSMKPKGQNRGSYNALQRSSATFRSTFSELGVFVPSLAIVIDANISPQPVDLATNSSRFENLKDGYGKAGRISFTPSATDAHRRRRQTRAYTSPTHVLVEFERRGDAARKPASIHPGFSKLFLRADEPGVRGAVSIYSSWEGGRERNQSNGVTDTKLSSTLSQHTPTRLKNARRTSRSSTSRSMTPPPLRPVSPPSTFPSRSTTTTSPPPSSIPSPLPSLAKLEPWSTHHTPTSMQPVPLPQNARPNFKGNPNARRHRVPDPQDLRSRGLWTPNAKDAESGGGGWDAMEVWRSEM</sequence>
<dbReference type="EMBL" id="QPFP01000008">
    <property type="protein sequence ID" value="TEB34823.1"/>
    <property type="molecule type" value="Genomic_DNA"/>
</dbReference>
<accession>A0A4Y7TKW6</accession>
<proteinExistence type="predicted"/>
<feature type="compositionally biased region" description="Pro residues" evidence="1">
    <location>
        <begin position="493"/>
        <end position="505"/>
    </location>
</feature>
<evidence type="ECO:0000313" key="3">
    <source>
        <dbReference type="Proteomes" id="UP000298030"/>
    </source>
</evidence>
<feature type="region of interest" description="Disordered" evidence="1">
    <location>
        <begin position="303"/>
        <end position="322"/>
    </location>
</feature>
<feature type="compositionally biased region" description="Pro residues" evidence="1">
    <location>
        <begin position="515"/>
        <end position="525"/>
    </location>
</feature>
<protein>
    <submittedName>
        <fullName evidence="2">Uncharacterized protein</fullName>
    </submittedName>
</protein>
<feature type="compositionally biased region" description="Polar residues" evidence="1">
    <location>
        <begin position="456"/>
        <end position="476"/>
    </location>
</feature>
<feature type="compositionally biased region" description="Basic residues" evidence="1">
    <location>
        <begin position="303"/>
        <end position="312"/>
    </location>
</feature>
<name>A0A4Y7TKW6_COPMI</name>
<gene>
    <name evidence="2" type="ORF">FA13DRAFT_1707045</name>
</gene>
<organism evidence="2 3">
    <name type="scientific">Coprinellus micaceus</name>
    <name type="common">Glistening ink-cap mushroom</name>
    <name type="synonym">Coprinus micaceus</name>
    <dbReference type="NCBI Taxonomy" id="71717"/>
    <lineage>
        <taxon>Eukaryota</taxon>
        <taxon>Fungi</taxon>
        <taxon>Dikarya</taxon>
        <taxon>Basidiomycota</taxon>
        <taxon>Agaricomycotina</taxon>
        <taxon>Agaricomycetes</taxon>
        <taxon>Agaricomycetidae</taxon>
        <taxon>Agaricales</taxon>
        <taxon>Agaricineae</taxon>
        <taxon>Psathyrellaceae</taxon>
        <taxon>Coprinellus</taxon>
    </lineage>
</organism>
<feature type="region of interest" description="Disordered" evidence="1">
    <location>
        <begin position="451"/>
        <end position="594"/>
    </location>
</feature>
<dbReference type="AlphaFoldDB" id="A0A4Y7TKW6"/>
<evidence type="ECO:0000256" key="1">
    <source>
        <dbReference type="SAM" id="MobiDB-lite"/>
    </source>
</evidence>
<reference evidence="2 3" key="1">
    <citation type="journal article" date="2019" name="Nat. Ecol. Evol.">
        <title>Megaphylogeny resolves global patterns of mushroom evolution.</title>
        <authorList>
            <person name="Varga T."/>
            <person name="Krizsan K."/>
            <person name="Foldi C."/>
            <person name="Dima B."/>
            <person name="Sanchez-Garcia M."/>
            <person name="Sanchez-Ramirez S."/>
            <person name="Szollosi G.J."/>
            <person name="Szarkandi J.G."/>
            <person name="Papp V."/>
            <person name="Albert L."/>
            <person name="Andreopoulos W."/>
            <person name="Angelini C."/>
            <person name="Antonin V."/>
            <person name="Barry K.W."/>
            <person name="Bougher N.L."/>
            <person name="Buchanan P."/>
            <person name="Buyck B."/>
            <person name="Bense V."/>
            <person name="Catcheside P."/>
            <person name="Chovatia M."/>
            <person name="Cooper J."/>
            <person name="Damon W."/>
            <person name="Desjardin D."/>
            <person name="Finy P."/>
            <person name="Geml J."/>
            <person name="Haridas S."/>
            <person name="Hughes K."/>
            <person name="Justo A."/>
            <person name="Karasinski D."/>
            <person name="Kautmanova I."/>
            <person name="Kiss B."/>
            <person name="Kocsube S."/>
            <person name="Kotiranta H."/>
            <person name="LaButti K.M."/>
            <person name="Lechner B.E."/>
            <person name="Liimatainen K."/>
            <person name="Lipzen A."/>
            <person name="Lukacs Z."/>
            <person name="Mihaltcheva S."/>
            <person name="Morgado L.N."/>
            <person name="Niskanen T."/>
            <person name="Noordeloos M.E."/>
            <person name="Ohm R.A."/>
            <person name="Ortiz-Santana B."/>
            <person name="Ovrebo C."/>
            <person name="Racz N."/>
            <person name="Riley R."/>
            <person name="Savchenko A."/>
            <person name="Shiryaev A."/>
            <person name="Soop K."/>
            <person name="Spirin V."/>
            <person name="Szebenyi C."/>
            <person name="Tomsovsky M."/>
            <person name="Tulloss R.E."/>
            <person name="Uehling J."/>
            <person name="Grigoriev I.V."/>
            <person name="Vagvolgyi C."/>
            <person name="Papp T."/>
            <person name="Martin F.M."/>
            <person name="Miettinen O."/>
            <person name="Hibbett D.S."/>
            <person name="Nagy L.G."/>
        </authorList>
    </citation>
    <scope>NUCLEOTIDE SEQUENCE [LARGE SCALE GENOMIC DNA]</scope>
    <source>
        <strain evidence="2 3">FP101781</strain>
    </source>
</reference>
<keyword evidence="3" id="KW-1185">Reference proteome</keyword>
<dbReference type="Proteomes" id="UP000298030">
    <property type="component" value="Unassembled WGS sequence"/>
</dbReference>
<comment type="caution">
    <text evidence="2">The sequence shown here is derived from an EMBL/GenBank/DDBJ whole genome shotgun (WGS) entry which is preliminary data.</text>
</comment>
<evidence type="ECO:0000313" key="2">
    <source>
        <dbReference type="EMBL" id="TEB34823.1"/>
    </source>
</evidence>